<evidence type="ECO:0000313" key="3">
    <source>
        <dbReference type="Proteomes" id="UP000030854"/>
    </source>
</evidence>
<reference evidence="2 3" key="1">
    <citation type="journal article" date="2014" name="BMC Genomics">
        <title>Adaptive genomic structural variation in the grape powdery mildew pathogen, Erysiphe necator.</title>
        <authorList>
            <person name="Jones L."/>
            <person name="Riaz S."/>
            <person name="Morales-Cruz A."/>
            <person name="Amrine K.C."/>
            <person name="McGuire B."/>
            <person name="Gubler W.D."/>
            <person name="Walker M.A."/>
            <person name="Cantu D."/>
        </authorList>
    </citation>
    <scope>NUCLEOTIDE SEQUENCE [LARGE SCALE GENOMIC DNA]</scope>
    <source>
        <strain evidence="3">c</strain>
    </source>
</reference>
<feature type="region of interest" description="Disordered" evidence="1">
    <location>
        <begin position="1"/>
        <end position="74"/>
    </location>
</feature>
<dbReference type="HOGENOM" id="CLU_018153_3_0_1"/>
<dbReference type="Proteomes" id="UP000030854">
    <property type="component" value="Unassembled WGS sequence"/>
</dbReference>
<accession>A0A0B1P5G2</accession>
<sequence length="358" mass="39149">MGKSCSSDGNQQRTTPPIPIPNSPPLIASPSPPSNLETPSKTVDSRQILKPVAPSKGPVTGRPTQNNRDKPEIENAFLPKELADIIAIRQRRERAWDARLQICTNMISSIDSTLANFKEEVEIEEIVAFKTFRRQIIANFAADPSSSPPLIPSHTRPNKGNGNSNHKDKDKNLKKVLVATPYIVPTPVLNRKKTQEASLPKNPPTNNNIWVTVARNGHIKARVVSPTNKTATSGADKRLFVWVTQEHEGRKLSPAGIREVLVRKLSISPTLIGRIKPVHSGFALSLCCVEAREAILNAGNSLFLTGAKLESATNWVPVIIPTVPSTIRNEQGDVEVSSSMLADEIERVCSVQPAHLKL</sequence>
<dbReference type="AlphaFoldDB" id="A0A0B1P5G2"/>
<proteinExistence type="predicted"/>
<evidence type="ECO:0000256" key="1">
    <source>
        <dbReference type="SAM" id="MobiDB-lite"/>
    </source>
</evidence>
<comment type="caution">
    <text evidence="2">The sequence shown here is derived from an EMBL/GenBank/DDBJ whole genome shotgun (WGS) entry which is preliminary data.</text>
</comment>
<feature type="region of interest" description="Disordered" evidence="1">
    <location>
        <begin position="143"/>
        <end position="171"/>
    </location>
</feature>
<keyword evidence="3" id="KW-1185">Reference proteome</keyword>
<protein>
    <submittedName>
        <fullName evidence="2">Putative eka-like protein</fullName>
    </submittedName>
</protein>
<name>A0A0B1P5G2_UNCNE</name>
<gene>
    <name evidence="2" type="ORF">EV44_g4124</name>
</gene>
<evidence type="ECO:0000313" key="2">
    <source>
        <dbReference type="EMBL" id="KHJ31889.1"/>
    </source>
</evidence>
<dbReference type="EMBL" id="JNVN01002505">
    <property type="protein sequence ID" value="KHJ31889.1"/>
    <property type="molecule type" value="Genomic_DNA"/>
</dbReference>
<organism evidence="2 3">
    <name type="scientific">Uncinula necator</name>
    <name type="common">Grape powdery mildew</name>
    <dbReference type="NCBI Taxonomy" id="52586"/>
    <lineage>
        <taxon>Eukaryota</taxon>
        <taxon>Fungi</taxon>
        <taxon>Dikarya</taxon>
        <taxon>Ascomycota</taxon>
        <taxon>Pezizomycotina</taxon>
        <taxon>Leotiomycetes</taxon>
        <taxon>Erysiphales</taxon>
        <taxon>Erysiphaceae</taxon>
        <taxon>Erysiphe</taxon>
    </lineage>
</organism>
<feature type="compositionally biased region" description="Polar residues" evidence="1">
    <location>
        <begin position="1"/>
        <end position="15"/>
    </location>
</feature>